<dbReference type="Pfam" id="PF01156">
    <property type="entry name" value="IU_nuc_hydro"/>
    <property type="match status" value="1"/>
</dbReference>
<dbReference type="GO" id="GO:0008477">
    <property type="term" value="F:purine nucleosidase activity"/>
    <property type="evidence" value="ECO:0007669"/>
    <property type="project" value="TreeGrafter"/>
</dbReference>
<evidence type="ECO:0000259" key="4">
    <source>
        <dbReference type="Pfam" id="PF01156"/>
    </source>
</evidence>
<keyword evidence="3" id="KW-0326">Glycosidase</keyword>
<evidence type="ECO:0000256" key="3">
    <source>
        <dbReference type="ARBA" id="ARBA00023295"/>
    </source>
</evidence>
<dbReference type="OrthoDB" id="5783963at2759"/>
<protein>
    <submittedName>
        <fullName evidence="5">Nucleoside hydrolase</fullName>
    </submittedName>
</protein>
<dbReference type="AlphaFoldDB" id="A0A8K0UL64"/>
<dbReference type="Gene3D" id="3.90.245.10">
    <property type="entry name" value="Ribonucleoside hydrolase-like"/>
    <property type="match status" value="1"/>
</dbReference>
<dbReference type="PANTHER" id="PTHR12304">
    <property type="entry name" value="INOSINE-URIDINE PREFERRING NUCLEOSIDE HYDROLASE"/>
    <property type="match status" value="1"/>
</dbReference>
<evidence type="ECO:0000313" key="5">
    <source>
        <dbReference type="EMBL" id="KAH8093958.1"/>
    </source>
</evidence>
<sequence length="432" mass="47187">MTPIPVIIDTDPGVDDILAILLALASPEIEVLAIIVTYGNTDSDACYLNILRLYEVLHRHLTAHPEATPKWPGLSQRVKTTLALGATKPLTGDLHSAQYFHGLDGLGDITNRYPQFNPVNLTAGQEHPHLILTKKSGVDVALELIQSNPSQSITYLVLGPMTTLSQLVEQDGDLFNDRIGRVVCMGGALDVPGNTTPVAEFNFFADPYAVHNLLVSETSRFPLSRFILLPLDITTPHELPFPYYATHIDPSFGDSAKSKDRNSISDFTSAFLERTREVMLTFGKDAMELHDITAVWCAIANTPLVGGPSSDGWSFVRRKFQIERTGELTRGMLVVDRREDPGAYAPGANRAQVQAELEKHGEFRPHGVLESVAVPAQVEVESSAQAHPSVANGHGEVTEDLEGVIVVRNTPGPDALLRLLAERVWGVKEDRA</sequence>
<name>A0A8K0UL64_9AGAR</name>
<proteinExistence type="inferred from homology"/>
<feature type="domain" description="Inosine/uridine-preferring nucleoside hydrolase" evidence="4">
    <location>
        <begin position="6"/>
        <end position="345"/>
    </location>
</feature>
<evidence type="ECO:0000256" key="1">
    <source>
        <dbReference type="ARBA" id="ARBA00009176"/>
    </source>
</evidence>
<evidence type="ECO:0000313" key="6">
    <source>
        <dbReference type="Proteomes" id="UP000813824"/>
    </source>
</evidence>
<evidence type="ECO:0000256" key="2">
    <source>
        <dbReference type="ARBA" id="ARBA00022801"/>
    </source>
</evidence>
<organism evidence="5 6">
    <name type="scientific">Cristinia sonorae</name>
    <dbReference type="NCBI Taxonomy" id="1940300"/>
    <lineage>
        <taxon>Eukaryota</taxon>
        <taxon>Fungi</taxon>
        <taxon>Dikarya</taxon>
        <taxon>Basidiomycota</taxon>
        <taxon>Agaricomycotina</taxon>
        <taxon>Agaricomycetes</taxon>
        <taxon>Agaricomycetidae</taxon>
        <taxon>Agaricales</taxon>
        <taxon>Pleurotineae</taxon>
        <taxon>Stephanosporaceae</taxon>
        <taxon>Cristinia</taxon>
    </lineage>
</organism>
<dbReference type="GO" id="GO:0005829">
    <property type="term" value="C:cytosol"/>
    <property type="evidence" value="ECO:0007669"/>
    <property type="project" value="TreeGrafter"/>
</dbReference>
<dbReference type="Proteomes" id="UP000813824">
    <property type="component" value="Unassembled WGS sequence"/>
</dbReference>
<comment type="caution">
    <text evidence="5">The sequence shown here is derived from an EMBL/GenBank/DDBJ whole genome shotgun (WGS) entry which is preliminary data.</text>
</comment>
<reference evidence="5" key="1">
    <citation type="journal article" date="2021" name="New Phytol.">
        <title>Evolutionary innovations through gain and loss of genes in the ectomycorrhizal Boletales.</title>
        <authorList>
            <person name="Wu G."/>
            <person name="Miyauchi S."/>
            <person name="Morin E."/>
            <person name="Kuo A."/>
            <person name="Drula E."/>
            <person name="Varga T."/>
            <person name="Kohler A."/>
            <person name="Feng B."/>
            <person name="Cao Y."/>
            <person name="Lipzen A."/>
            <person name="Daum C."/>
            <person name="Hundley H."/>
            <person name="Pangilinan J."/>
            <person name="Johnson J."/>
            <person name="Barry K."/>
            <person name="LaButti K."/>
            <person name="Ng V."/>
            <person name="Ahrendt S."/>
            <person name="Min B."/>
            <person name="Choi I.G."/>
            <person name="Park H."/>
            <person name="Plett J.M."/>
            <person name="Magnuson J."/>
            <person name="Spatafora J.W."/>
            <person name="Nagy L.G."/>
            <person name="Henrissat B."/>
            <person name="Grigoriev I.V."/>
            <person name="Yang Z.L."/>
            <person name="Xu J."/>
            <person name="Martin F.M."/>
        </authorList>
    </citation>
    <scope>NUCLEOTIDE SEQUENCE</scope>
    <source>
        <strain evidence="5">KKN 215</strain>
    </source>
</reference>
<keyword evidence="6" id="KW-1185">Reference proteome</keyword>
<keyword evidence="2 5" id="KW-0378">Hydrolase</keyword>
<gene>
    <name evidence="5" type="ORF">BXZ70DRAFT_948657</name>
</gene>
<comment type="similarity">
    <text evidence="1">Belongs to the IUNH family.</text>
</comment>
<dbReference type="PANTHER" id="PTHR12304:SF56">
    <property type="entry name" value="HYDROLASE, PUTATIVE (AFU_ORTHOLOGUE AFUA_1G11790)-RELATED"/>
    <property type="match status" value="1"/>
</dbReference>
<dbReference type="SUPFAM" id="SSF53590">
    <property type="entry name" value="Nucleoside hydrolase"/>
    <property type="match status" value="1"/>
</dbReference>
<dbReference type="InterPro" id="IPR036452">
    <property type="entry name" value="Ribo_hydro-like"/>
</dbReference>
<dbReference type="InterPro" id="IPR001910">
    <property type="entry name" value="Inosine/uridine_hydrolase_dom"/>
</dbReference>
<dbReference type="GO" id="GO:0006152">
    <property type="term" value="P:purine nucleoside catabolic process"/>
    <property type="evidence" value="ECO:0007669"/>
    <property type="project" value="TreeGrafter"/>
</dbReference>
<dbReference type="EMBL" id="JAEVFJ010000027">
    <property type="protein sequence ID" value="KAH8093958.1"/>
    <property type="molecule type" value="Genomic_DNA"/>
</dbReference>
<accession>A0A8K0UL64</accession>
<dbReference type="InterPro" id="IPR023186">
    <property type="entry name" value="IUNH"/>
</dbReference>